<dbReference type="RefSeq" id="WP_222992915.1">
    <property type="nucleotide sequence ID" value="NZ_JAINVV010000013.1"/>
</dbReference>
<dbReference type="InterPro" id="IPR011990">
    <property type="entry name" value="TPR-like_helical_dom_sf"/>
</dbReference>
<sequence>MTRPIPILILAMLAVQPPAAAQTGAPKGGAKPGALSIDTPVQSLLPRAEAGDPAAMFYLGAKYSDGRGVPKDEAEGLRWYRKVAERGNSGAMLNVGNSYYNGRGIAEDRVEAARWFRLAAERGHAGAMYNLAICYAGGQGVEKDETEAVKWFRASAAKGNPRAMAALNSRGLGLQ</sequence>
<dbReference type="SUPFAM" id="SSF81901">
    <property type="entry name" value="HCP-like"/>
    <property type="match status" value="1"/>
</dbReference>
<accession>A0ABS7PWT0</accession>
<dbReference type="SMART" id="SM00671">
    <property type="entry name" value="SEL1"/>
    <property type="match status" value="3"/>
</dbReference>
<feature type="chain" id="PRO_5045758052" evidence="1">
    <location>
        <begin position="22"/>
        <end position="175"/>
    </location>
</feature>
<dbReference type="Pfam" id="PF08238">
    <property type="entry name" value="Sel1"/>
    <property type="match status" value="3"/>
</dbReference>
<protein>
    <submittedName>
        <fullName evidence="2">Sel1 repeat family protein</fullName>
    </submittedName>
</protein>
<dbReference type="EMBL" id="JAINVV010000013">
    <property type="protein sequence ID" value="MBY8825819.1"/>
    <property type="molecule type" value="Genomic_DNA"/>
</dbReference>
<reference evidence="2 3" key="1">
    <citation type="submission" date="2021-08" db="EMBL/GenBank/DDBJ databases">
        <authorList>
            <person name="Tuo L."/>
        </authorList>
    </citation>
    <scope>NUCLEOTIDE SEQUENCE [LARGE SCALE GENOMIC DNA]</scope>
    <source>
        <strain evidence="2 3">JCM 31229</strain>
    </source>
</reference>
<keyword evidence="3" id="KW-1185">Reference proteome</keyword>
<evidence type="ECO:0000313" key="2">
    <source>
        <dbReference type="EMBL" id="MBY8825819.1"/>
    </source>
</evidence>
<organism evidence="2 3">
    <name type="scientific">Sphingomonas colocasiae</name>
    <dbReference type="NCBI Taxonomy" id="1848973"/>
    <lineage>
        <taxon>Bacteria</taxon>
        <taxon>Pseudomonadati</taxon>
        <taxon>Pseudomonadota</taxon>
        <taxon>Alphaproteobacteria</taxon>
        <taxon>Sphingomonadales</taxon>
        <taxon>Sphingomonadaceae</taxon>
        <taxon>Sphingomonas</taxon>
    </lineage>
</organism>
<name>A0ABS7PWT0_9SPHN</name>
<dbReference type="PANTHER" id="PTHR11102:SF160">
    <property type="entry name" value="ERAD-ASSOCIATED E3 UBIQUITIN-PROTEIN LIGASE COMPONENT HRD3"/>
    <property type="match status" value="1"/>
</dbReference>
<evidence type="ECO:0000313" key="3">
    <source>
        <dbReference type="Proteomes" id="UP000706039"/>
    </source>
</evidence>
<proteinExistence type="predicted"/>
<feature type="signal peptide" evidence="1">
    <location>
        <begin position="1"/>
        <end position="21"/>
    </location>
</feature>
<dbReference type="PANTHER" id="PTHR11102">
    <property type="entry name" value="SEL-1-LIKE PROTEIN"/>
    <property type="match status" value="1"/>
</dbReference>
<dbReference type="InterPro" id="IPR050767">
    <property type="entry name" value="Sel1_AlgK"/>
</dbReference>
<dbReference type="Gene3D" id="1.25.40.10">
    <property type="entry name" value="Tetratricopeptide repeat domain"/>
    <property type="match status" value="1"/>
</dbReference>
<comment type="caution">
    <text evidence="2">The sequence shown here is derived from an EMBL/GenBank/DDBJ whole genome shotgun (WGS) entry which is preliminary data.</text>
</comment>
<gene>
    <name evidence="2" type="ORF">K7G82_26185</name>
</gene>
<dbReference type="InterPro" id="IPR006597">
    <property type="entry name" value="Sel1-like"/>
</dbReference>
<dbReference type="Proteomes" id="UP000706039">
    <property type="component" value="Unassembled WGS sequence"/>
</dbReference>
<keyword evidence="1" id="KW-0732">Signal</keyword>
<evidence type="ECO:0000256" key="1">
    <source>
        <dbReference type="SAM" id="SignalP"/>
    </source>
</evidence>